<protein>
    <submittedName>
        <fullName evidence="1">Uncharacterized protein</fullName>
    </submittedName>
</protein>
<gene>
    <name evidence="1" type="ORF">H9872_09495</name>
</gene>
<proteinExistence type="predicted"/>
<reference evidence="1" key="2">
    <citation type="submission" date="2021-04" db="EMBL/GenBank/DDBJ databases">
        <authorList>
            <person name="Gilroy R."/>
        </authorList>
    </citation>
    <scope>NUCLEOTIDE SEQUENCE</scope>
    <source>
        <strain evidence="1">B5-657</strain>
    </source>
</reference>
<dbReference type="EMBL" id="JAHLFQ010000220">
    <property type="protein sequence ID" value="MBU3804973.1"/>
    <property type="molecule type" value="Genomic_DNA"/>
</dbReference>
<evidence type="ECO:0000313" key="2">
    <source>
        <dbReference type="Proteomes" id="UP000824229"/>
    </source>
</evidence>
<name>A0A9E2KE84_9FIRM</name>
<dbReference type="AlphaFoldDB" id="A0A9E2KE84"/>
<sequence>MKYVVLSQDQRLICFDHSDQVTEYCLEKDNDSLNEYCEERGYVYADMTPTEIGQLYVEIGAVYGGCKIFETRDVLNVMKENGVQEAIIDKANHLFNDRSLNEEIPCPGFLEDILGELTPLTPAELSDGVYFMENIDAPNDEKDNG</sequence>
<dbReference type="Proteomes" id="UP000824229">
    <property type="component" value="Unassembled WGS sequence"/>
</dbReference>
<reference evidence="1" key="1">
    <citation type="journal article" date="2021" name="PeerJ">
        <title>Extensive microbial diversity within the chicken gut microbiome revealed by metagenomics and culture.</title>
        <authorList>
            <person name="Gilroy R."/>
            <person name="Ravi A."/>
            <person name="Getino M."/>
            <person name="Pursley I."/>
            <person name="Horton D.L."/>
            <person name="Alikhan N.F."/>
            <person name="Baker D."/>
            <person name="Gharbi K."/>
            <person name="Hall N."/>
            <person name="Watson M."/>
            <person name="Adriaenssens E.M."/>
            <person name="Foster-Nyarko E."/>
            <person name="Jarju S."/>
            <person name="Secka A."/>
            <person name="Antonio M."/>
            <person name="Oren A."/>
            <person name="Chaudhuri R.R."/>
            <person name="La Ragione R."/>
            <person name="Hildebrand F."/>
            <person name="Pallen M.J."/>
        </authorList>
    </citation>
    <scope>NUCLEOTIDE SEQUENCE</scope>
    <source>
        <strain evidence="1">B5-657</strain>
    </source>
</reference>
<comment type="caution">
    <text evidence="1">The sequence shown here is derived from an EMBL/GenBank/DDBJ whole genome shotgun (WGS) entry which is preliminary data.</text>
</comment>
<organism evidence="1 2">
    <name type="scientific">Candidatus Cellulosilyticum pullistercoris</name>
    <dbReference type="NCBI Taxonomy" id="2838521"/>
    <lineage>
        <taxon>Bacteria</taxon>
        <taxon>Bacillati</taxon>
        <taxon>Bacillota</taxon>
        <taxon>Clostridia</taxon>
        <taxon>Lachnospirales</taxon>
        <taxon>Cellulosilyticaceae</taxon>
        <taxon>Cellulosilyticum</taxon>
    </lineage>
</organism>
<accession>A0A9E2KE84</accession>
<evidence type="ECO:0000313" key="1">
    <source>
        <dbReference type="EMBL" id="MBU3804973.1"/>
    </source>
</evidence>